<name>A0A9D1ZRY7_9MICC</name>
<dbReference type="InterPro" id="IPR018656">
    <property type="entry name" value="DUF2087"/>
</dbReference>
<organism evidence="2 3">
    <name type="scientific">Candidatus Rothia avicola</name>
    <dbReference type="NCBI Taxonomy" id="2840478"/>
    <lineage>
        <taxon>Bacteria</taxon>
        <taxon>Bacillati</taxon>
        <taxon>Actinomycetota</taxon>
        <taxon>Actinomycetes</taxon>
        <taxon>Micrococcales</taxon>
        <taxon>Micrococcaceae</taxon>
        <taxon>Rothia</taxon>
    </lineage>
</organism>
<accession>A0A9D1ZRY7</accession>
<dbReference type="EMBL" id="DXCN01000032">
    <property type="protein sequence ID" value="HIY94699.1"/>
    <property type="molecule type" value="Genomic_DNA"/>
</dbReference>
<reference evidence="2" key="1">
    <citation type="journal article" date="2021" name="PeerJ">
        <title>Extensive microbial diversity within the chicken gut microbiome revealed by metagenomics and culture.</title>
        <authorList>
            <person name="Gilroy R."/>
            <person name="Ravi A."/>
            <person name="Getino M."/>
            <person name="Pursley I."/>
            <person name="Horton D.L."/>
            <person name="Alikhan N.F."/>
            <person name="Baker D."/>
            <person name="Gharbi K."/>
            <person name="Hall N."/>
            <person name="Watson M."/>
            <person name="Adriaenssens E.M."/>
            <person name="Foster-Nyarko E."/>
            <person name="Jarju S."/>
            <person name="Secka A."/>
            <person name="Antonio M."/>
            <person name="Oren A."/>
            <person name="Chaudhuri R.R."/>
            <person name="La Ragione R."/>
            <person name="Hildebrand F."/>
            <person name="Pallen M.J."/>
        </authorList>
    </citation>
    <scope>NUCLEOTIDE SEQUENCE</scope>
    <source>
        <strain evidence="2">ChiHjej12B11-9195</strain>
    </source>
</reference>
<evidence type="ECO:0000313" key="2">
    <source>
        <dbReference type="EMBL" id="HIY94699.1"/>
    </source>
</evidence>
<dbReference type="Proteomes" id="UP000824134">
    <property type="component" value="Unassembled WGS sequence"/>
</dbReference>
<dbReference type="Pfam" id="PF09860">
    <property type="entry name" value="DUF2087"/>
    <property type="match status" value="1"/>
</dbReference>
<comment type="caution">
    <text evidence="2">The sequence shown here is derived from an EMBL/GenBank/DDBJ whole genome shotgun (WGS) entry which is preliminary data.</text>
</comment>
<protein>
    <submittedName>
        <fullName evidence="2">DUF2087 domain-containing protein</fullName>
    </submittedName>
</protein>
<gene>
    <name evidence="2" type="ORF">H9821_03405</name>
</gene>
<evidence type="ECO:0000313" key="3">
    <source>
        <dbReference type="Proteomes" id="UP000824134"/>
    </source>
</evidence>
<proteinExistence type="predicted"/>
<reference evidence="2" key="2">
    <citation type="submission" date="2021-04" db="EMBL/GenBank/DDBJ databases">
        <authorList>
            <person name="Gilroy R."/>
        </authorList>
    </citation>
    <scope>NUCLEOTIDE SEQUENCE</scope>
    <source>
        <strain evidence="2">ChiHjej12B11-9195</strain>
    </source>
</reference>
<dbReference type="AlphaFoldDB" id="A0A9D1ZRY7"/>
<sequence length="163" mass="18631">MTAQSNFKKLVRARMEETGENYTTARAALLKTRPTTDVLTDSREQAYAEHRTVVDRFLQGGRLTSWPSKRRTRAHLLLHLVTYFESGRTYTEKQVNEILAALWQDYAFMRREMVEYGYLVRTADASAYCLATQAPNREGTVLAAEAPAWEAMWLPGYLAAEAM</sequence>
<feature type="domain" description="DUF2087" evidence="1">
    <location>
        <begin position="62"/>
        <end position="129"/>
    </location>
</feature>
<evidence type="ECO:0000259" key="1">
    <source>
        <dbReference type="Pfam" id="PF09860"/>
    </source>
</evidence>